<comment type="caution">
    <text evidence="2">The sequence shown here is derived from an EMBL/GenBank/DDBJ whole genome shotgun (WGS) entry which is preliminary data.</text>
</comment>
<protein>
    <submittedName>
        <fullName evidence="2">Uncharacterized protein</fullName>
    </submittedName>
</protein>
<proteinExistence type="predicted"/>
<accession>A0A139X7Z2</accession>
<keyword evidence="1" id="KW-1133">Transmembrane helix</keyword>
<keyword evidence="3" id="KW-1185">Reference proteome</keyword>
<evidence type="ECO:0000256" key="1">
    <source>
        <dbReference type="SAM" id="Phobius"/>
    </source>
</evidence>
<dbReference type="RefSeq" id="WP_017739956.1">
    <property type="nucleotide sequence ID" value="NZ_KQ976354.1"/>
</dbReference>
<dbReference type="AlphaFoldDB" id="A0A139X7Z2"/>
<keyword evidence="1" id="KW-0472">Membrane</keyword>
<keyword evidence="1" id="KW-0812">Transmembrane</keyword>
<sequence length="84" mass="9060">MKFNQKLAIAALGITLIFASIEANRNSVASGTDQTRTQQCSVCSLGGLGVLCLSSLFLKSRRNKKLPQLNVKDKSLQLGQHEIG</sequence>
<gene>
    <name evidence="2" type="ORF">WA1_24250</name>
</gene>
<dbReference type="EMBL" id="ANNX02000026">
    <property type="protein sequence ID" value="KYC40752.1"/>
    <property type="molecule type" value="Genomic_DNA"/>
</dbReference>
<feature type="transmembrane region" description="Helical" evidence="1">
    <location>
        <begin position="39"/>
        <end position="58"/>
    </location>
</feature>
<reference evidence="2 3" key="1">
    <citation type="journal article" date="2013" name="Genome Biol. Evol.">
        <title>Genomes of Stigonematalean cyanobacteria (subsection V) and the evolution of oxygenic photosynthesis from prokaryotes to plastids.</title>
        <authorList>
            <person name="Dagan T."/>
            <person name="Roettger M."/>
            <person name="Stucken K."/>
            <person name="Landan G."/>
            <person name="Koch R."/>
            <person name="Major P."/>
            <person name="Gould S.B."/>
            <person name="Goremykin V.V."/>
            <person name="Rippka R."/>
            <person name="Tandeau de Marsac N."/>
            <person name="Gugger M."/>
            <person name="Lockhart P.J."/>
            <person name="Allen J.F."/>
            <person name="Brune I."/>
            <person name="Maus I."/>
            <person name="Puhler A."/>
            <person name="Martin W.F."/>
        </authorList>
    </citation>
    <scope>NUCLEOTIDE SEQUENCE [LARGE SCALE GENOMIC DNA]</scope>
    <source>
        <strain evidence="2 3">PCC 7110</strain>
    </source>
</reference>
<dbReference type="Proteomes" id="UP000076925">
    <property type="component" value="Unassembled WGS sequence"/>
</dbReference>
<dbReference type="OrthoDB" id="9855604at2"/>
<dbReference type="STRING" id="128403.WA1_24250"/>
<organism evidence="2 3">
    <name type="scientific">Scytonema hofmannii PCC 7110</name>
    <dbReference type="NCBI Taxonomy" id="128403"/>
    <lineage>
        <taxon>Bacteria</taxon>
        <taxon>Bacillati</taxon>
        <taxon>Cyanobacteriota</taxon>
        <taxon>Cyanophyceae</taxon>
        <taxon>Nostocales</taxon>
        <taxon>Scytonemataceae</taxon>
        <taxon>Scytonema</taxon>
    </lineage>
</organism>
<name>A0A139X7Z2_9CYAN</name>
<evidence type="ECO:0000313" key="2">
    <source>
        <dbReference type="EMBL" id="KYC40752.1"/>
    </source>
</evidence>
<evidence type="ECO:0000313" key="3">
    <source>
        <dbReference type="Proteomes" id="UP000076925"/>
    </source>
</evidence>